<sequence>MLPKKDIILIKHLVLNKSDEAHKILANLHPADIAEILNEIKNGNKKLFLHMMSSSKAAEVLEELDPADSLQILEEMSEEETIKILENMSVDEIIDLIQEMPTAQAERLLMKLPQEDYEELKELLKMAEDTAGGLMTTDYVYIFSDETVSQAIEDVRQFGQKAETIYYLYVVDNKKHLQGVLSLRELISAPRDKKIHEIMHKKVISVNVDQDQEDVAKIISRYSLLAVPVVDNENRLLGIVTVDDAMEVLEAENTEDIHKMAGITTEEDVILTSTIWGASKKRIFWLIVCLFGDMLSGKVIDGFSHVLESVVAVAFFIPVLMATGGNIGTQSLALAVRGIATEELNRKNIFQFIIGETLAGLQLGIICGALISVISYIWQKNAQLSLAVGLSMCISLMLAALIGVLIPLIFNMFNIDPAVASGPFITTVVDITTLIVYFTFAIYFIDIISPNMVGFARLGLEGVLA</sequence>
<name>F4LWI5_TEPAE</name>
<dbReference type="InterPro" id="IPR046342">
    <property type="entry name" value="CBS_dom_sf"/>
</dbReference>
<dbReference type="InterPro" id="IPR006667">
    <property type="entry name" value="SLC41_membr_dom"/>
</dbReference>
<dbReference type="SMART" id="SM00924">
    <property type="entry name" value="MgtE_N"/>
    <property type="match status" value="1"/>
</dbReference>
<evidence type="ECO:0000256" key="5">
    <source>
        <dbReference type="ARBA" id="ARBA00022842"/>
    </source>
</evidence>
<evidence type="ECO:0000256" key="8">
    <source>
        <dbReference type="PROSITE-ProRule" id="PRU00703"/>
    </source>
</evidence>
<dbReference type="InterPro" id="IPR006669">
    <property type="entry name" value="MgtE_transporter"/>
</dbReference>
<dbReference type="PROSITE" id="PS51371">
    <property type="entry name" value="CBS"/>
    <property type="match status" value="2"/>
</dbReference>
<dbReference type="AlphaFoldDB" id="F4LWI5"/>
<dbReference type="STRING" id="1209989.TepRe1_0700"/>
<keyword evidence="6 9" id="KW-1133">Transmembrane helix</keyword>
<evidence type="ECO:0000259" key="10">
    <source>
        <dbReference type="PROSITE" id="PS51371"/>
    </source>
</evidence>
<dbReference type="OrthoDB" id="9790355at2"/>
<feature type="transmembrane region" description="Helical" evidence="9">
    <location>
        <begin position="422"/>
        <end position="445"/>
    </location>
</feature>
<dbReference type="PANTHER" id="PTHR43773">
    <property type="entry name" value="MAGNESIUM TRANSPORTER MGTE"/>
    <property type="match status" value="1"/>
</dbReference>
<dbReference type="Pfam" id="PF03448">
    <property type="entry name" value="MgtE_N"/>
    <property type="match status" value="1"/>
</dbReference>
<keyword evidence="9" id="KW-1003">Cell membrane</keyword>
<dbReference type="KEGG" id="tep:TepRe1_0700"/>
<comment type="caution">
    <text evidence="9">Lacks conserved residue(s) required for the propagation of feature annotation.</text>
</comment>
<comment type="subunit">
    <text evidence="9">Homodimer.</text>
</comment>
<feature type="transmembrane region" description="Helical" evidence="9">
    <location>
        <begin position="357"/>
        <end position="378"/>
    </location>
</feature>
<dbReference type="Pfam" id="PF01769">
    <property type="entry name" value="MgtE"/>
    <property type="match status" value="1"/>
</dbReference>
<dbReference type="Gene3D" id="1.10.357.20">
    <property type="entry name" value="SLC41 divalent cation transporters, integral membrane domain"/>
    <property type="match status" value="1"/>
</dbReference>
<evidence type="ECO:0000313" key="11">
    <source>
        <dbReference type="EMBL" id="CDI40476.1"/>
    </source>
</evidence>
<dbReference type="GO" id="GO:0015095">
    <property type="term" value="F:magnesium ion transmembrane transporter activity"/>
    <property type="evidence" value="ECO:0007669"/>
    <property type="project" value="UniProtKB-UniRule"/>
</dbReference>
<feature type="domain" description="CBS" evidence="10">
    <location>
        <begin position="135"/>
        <end position="198"/>
    </location>
</feature>
<keyword evidence="8" id="KW-0129">CBS domain</keyword>
<protein>
    <recommendedName>
        <fullName evidence="9">Magnesium transporter MgtE</fullName>
    </recommendedName>
</protein>
<dbReference type="InterPro" id="IPR000644">
    <property type="entry name" value="CBS_dom"/>
</dbReference>
<keyword evidence="4 9" id="KW-0812">Transmembrane</keyword>
<dbReference type="Proteomes" id="UP000010802">
    <property type="component" value="Chromosome"/>
</dbReference>
<dbReference type="SUPFAM" id="SSF158791">
    <property type="entry name" value="MgtE N-terminal domain-like"/>
    <property type="match status" value="1"/>
</dbReference>
<keyword evidence="3 9" id="KW-0813">Transport</keyword>
<dbReference type="InterPro" id="IPR006668">
    <property type="entry name" value="Mg_transptr_MgtE_intracell_dom"/>
</dbReference>
<dbReference type="EMBL" id="HF563609">
    <property type="protein sequence ID" value="CDI40476.1"/>
    <property type="molecule type" value="Genomic_DNA"/>
</dbReference>
<evidence type="ECO:0000256" key="4">
    <source>
        <dbReference type="ARBA" id="ARBA00022692"/>
    </source>
</evidence>
<dbReference type="Gene3D" id="1.25.60.10">
    <property type="entry name" value="MgtE N-terminal domain-like"/>
    <property type="match status" value="1"/>
</dbReference>
<evidence type="ECO:0000313" key="12">
    <source>
        <dbReference type="Proteomes" id="UP000010802"/>
    </source>
</evidence>
<evidence type="ECO:0000256" key="9">
    <source>
        <dbReference type="RuleBase" id="RU362011"/>
    </source>
</evidence>
<evidence type="ECO:0000256" key="6">
    <source>
        <dbReference type="ARBA" id="ARBA00022989"/>
    </source>
</evidence>
<dbReference type="NCBIfam" id="TIGR00400">
    <property type="entry name" value="mgtE"/>
    <property type="match status" value="1"/>
</dbReference>
<dbReference type="InterPro" id="IPR038076">
    <property type="entry name" value="MgtE_N_sf"/>
</dbReference>
<dbReference type="KEGG" id="tae:TepiRe1_0760"/>
<dbReference type="GO" id="GO:0005886">
    <property type="term" value="C:plasma membrane"/>
    <property type="evidence" value="ECO:0007669"/>
    <property type="project" value="UniProtKB-SubCell"/>
</dbReference>
<dbReference type="Gene3D" id="3.10.580.10">
    <property type="entry name" value="CBS-domain"/>
    <property type="match status" value="1"/>
</dbReference>
<evidence type="ECO:0000256" key="3">
    <source>
        <dbReference type="ARBA" id="ARBA00022448"/>
    </source>
</evidence>
<dbReference type="RefSeq" id="WP_013777810.1">
    <property type="nucleotide sequence ID" value="NC_015519.1"/>
</dbReference>
<dbReference type="SUPFAM" id="SSF161093">
    <property type="entry name" value="MgtE membrane domain-like"/>
    <property type="match status" value="1"/>
</dbReference>
<evidence type="ECO:0000256" key="7">
    <source>
        <dbReference type="ARBA" id="ARBA00023136"/>
    </source>
</evidence>
<dbReference type="PANTHER" id="PTHR43773:SF1">
    <property type="entry name" value="MAGNESIUM TRANSPORTER MGTE"/>
    <property type="match status" value="1"/>
</dbReference>
<feature type="transmembrane region" description="Helical" evidence="9">
    <location>
        <begin position="384"/>
        <end position="410"/>
    </location>
</feature>
<keyword evidence="9" id="KW-0479">Metal-binding</keyword>
<keyword evidence="12" id="KW-1185">Reference proteome</keyword>
<keyword evidence="7 9" id="KW-0472">Membrane</keyword>
<comment type="subcellular location">
    <subcellularLocation>
        <location evidence="9">Cell membrane</location>
        <topology evidence="9">Multi-pass membrane protein</topology>
    </subcellularLocation>
    <subcellularLocation>
        <location evidence="1">Membrane</location>
        <topology evidence="1">Multi-pass membrane protein</topology>
    </subcellularLocation>
</comment>
<evidence type="ECO:0000256" key="2">
    <source>
        <dbReference type="ARBA" id="ARBA00009749"/>
    </source>
</evidence>
<accession>F4LWI5</accession>
<dbReference type="SUPFAM" id="SSF54631">
    <property type="entry name" value="CBS-domain pair"/>
    <property type="match status" value="1"/>
</dbReference>
<organism evidence="11 12">
    <name type="scientific">Tepidanaerobacter acetatoxydans (strain DSM 21804 / JCM 16047 / Re1)</name>
    <dbReference type="NCBI Taxonomy" id="1209989"/>
    <lineage>
        <taxon>Bacteria</taxon>
        <taxon>Bacillati</taxon>
        <taxon>Bacillota</taxon>
        <taxon>Clostridia</taxon>
        <taxon>Thermosediminibacterales</taxon>
        <taxon>Tepidanaerobacteraceae</taxon>
        <taxon>Tepidanaerobacter</taxon>
    </lineage>
</organism>
<dbReference type="CDD" id="cd04606">
    <property type="entry name" value="CBS_pair_Mg_transporter"/>
    <property type="match status" value="1"/>
</dbReference>
<comment type="function">
    <text evidence="9">Acts as a magnesium transporter.</text>
</comment>
<dbReference type="InterPro" id="IPR036739">
    <property type="entry name" value="SLC41_membr_dom_sf"/>
</dbReference>
<proteinExistence type="inferred from homology"/>
<dbReference type="HOGENOM" id="CLU_037408_2_2_9"/>
<dbReference type="SMART" id="SM00116">
    <property type="entry name" value="CBS"/>
    <property type="match status" value="2"/>
</dbReference>
<evidence type="ECO:0000256" key="1">
    <source>
        <dbReference type="ARBA" id="ARBA00004141"/>
    </source>
</evidence>
<keyword evidence="5 9" id="KW-0460">Magnesium</keyword>
<comment type="similarity">
    <text evidence="2 9">Belongs to the SLC41A transporter family.</text>
</comment>
<gene>
    <name evidence="11" type="ordered locus">TEPIRE1_0760</name>
</gene>
<reference evidence="12" key="1">
    <citation type="journal article" date="2013" name="Genome Announc.">
        <title>First genome sequence of a syntrophic acetate-oxidizing bacterium, Tepidanaerobacter acetatoxydans strain Re1.</title>
        <authorList>
            <person name="Manzoor S."/>
            <person name="Bongcam-Rudloff E."/>
            <person name="Schnurer A."/>
            <person name="Muller B."/>
        </authorList>
    </citation>
    <scope>NUCLEOTIDE SEQUENCE [LARGE SCALE GENOMIC DNA]</scope>
    <source>
        <strain evidence="12">Re1</strain>
    </source>
</reference>
<feature type="domain" description="CBS" evidence="10">
    <location>
        <begin position="199"/>
        <end position="255"/>
    </location>
</feature>
<dbReference type="GO" id="GO:0046872">
    <property type="term" value="F:metal ion binding"/>
    <property type="evidence" value="ECO:0007669"/>
    <property type="project" value="UniProtKB-KW"/>
</dbReference>
<dbReference type="eggNOG" id="COG2239">
    <property type="taxonomic scope" value="Bacteria"/>
</dbReference>
<dbReference type="Pfam" id="PF00571">
    <property type="entry name" value="CBS"/>
    <property type="match status" value="2"/>
</dbReference>